<keyword evidence="2" id="KW-0489">Methyltransferase</keyword>
<dbReference type="RefSeq" id="WP_159754697.1">
    <property type="nucleotide sequence ID" value="NZ_WUQX01000001.1"/>
</dbReference>
<comment type="caution">
    <text evidence="2">The sequence shown here is derived from an EMBL/GenBank/DDBJ whole genome shotgun (WGS) entry which is preliminary data.</text>
</comment>
<reference evidence="2 3" key="1">
    <citation type="submission" date="2019-12" db="EMBL/GenBank/DDBJ databases">
        <title>Sporaefaciens musculi gen. nov., sp. nov., a novel bacterium isolated from the caecum of an obese mouse.</title>
        <authorList>
            <person name="Rasmussen T.S."/>
            <person name="Streidl T."/>
            <person name="Hitch T.C.A."/>
            <person name="Wortmann E."/>
            <person name="Deptula P."/>
            <person name="Hansen M."/>
            <person name="Nielsen D.S."/>
            <person name="Clavel T."/>
            <person name="Vogensen F.K."/>
        </authorList>
    </citation>
    <scope>NUCLEOTIDE SEQUENCE [LARGE SCALE GENOMIC DNA]</scope>
    <source>
        <strain evidence="2 3">WCA-9-b2</strain>
    </source>
</reference>
<dbReference type="Gene3D" id="3.40.50.150">
    <property type="entry name" value="Vaccinia Virus protein VP39"/>
    <property type="match status" value="1"/>
</dbReference>
<gene>
    <name evidence="2" type="ORF">GN277_23865</name>
</gene>
<keyword evidence="3" id="KW-1185">Reference proteome</keyword>
<feature type="domain" description="Methyltransferase type 11" evidence="1">
    <location>
        <begin position="40"/>
        <end position="134"/>
    </location>
</feature>
<dbReference type="Proteomes" id="UP000460412">
    <property type="component" value="Unassembled WGS sequence"/>
</dbReference>
<dbReference type="SUPFAM" id="SSF53335">
    <property type="entry name" value="S-adenosyl-L-methionine-dependent methyltransferases"/>
    <property type="match status" value="1"/>
</dbReference>
<evidence type="ECO:0000259" key="1">
    <source>
        <dbReference type="Pfam" id="PF08241"/>
    </source>
</evidence>
<dbReference type="CDD" id="cd02440">
    <property type="entry name" value="AdoMet_MTases"/>
    <property type="match status" value="1"/>
</dbReference>
<dbReference type="GO" id="GO:0032259">
    <property type="term" value="P:methylation"/>
    <property type="evidence" value="ECO:0007669"/>
    <property type="project" value="UniProtKB-KW"/>
</dbReference>
<dbReference type="InterPro" id="IPR013216">
    <property type="entry name" value="Methyltransf_11"/>
</dbReference>
<evidence type="ECO:0000313" key="3">
    <source>
        <dbReference type="Proteomes" id="UP000460412"/>
    </source>
</evidence>
<proteinExistence type="predicted"/>
<dbReference type="InterPro" id="IPR029063">
    <property type="entry name" value="SAM-dependent_MTases_sf"/>
</dbReference>
<organism evidence="2 3">
    <name type="scientific">Sporofaciens musculi</name>
    <dbReference type="NCBI Taxonomy" id="2681861"/>
    <lineage>
        <taxon>Bacteria</taxon>
        <taxon>Bacillati</taxon>
        <taxon>Bacillota</taxon>
        <taxon>Clostridia</taxon>
        <taxon>Lachnospirales</taxon>
        <taxon>Lachnospiraceae</taxon>
        <taxon>Sporofaciens</taxon>
    </lineage>
</organism>
<dbReference type="PANTHER" id="PTHR43591">
    <property type="entry name" value="METHYLTRANSFERASE"/>
    <property type="match status" value="1"/>
</dbReference>
<evidence type="ECO:0000313" key="2">
    <source>
        <dbReference type="EMBL" id="MXP78276.1"/>
    </source>
</evidence>
<name>A0A7X3MKW5_9FIRM</name>
<keyword evidence="2" id="KW-0808">Transferase</keyword>
<sequence>MFWDKAAAFYDLFETLYNRKVYQNLGKRVAEEVEKDDIVLECACGTGAISKYIAPKCRQLIATDLSKGMLKQASKNCRRYDNVKIRRADMTRLKCQAHRFDKVVAGNVIHLLESPHTVIKELERVCKPGGKIIIPTYINMSDARNKKAVRLLEVLGVKFKRQFDMDSYRSFFVDAGYQDVEYSIVYGRMSCAIAIITKK</sequence>
<dbReference type="Pfam" id="PF08241">
    <property type="entry name" value="Methyltransf_11"/>
    <property type="match status" value="1"/>
</dbReference>
<dbReference type="EMBL" id="WUQX01000001">
    <property type="protein sequence ID" value="MXP78276.1"/>
    <property type="molecule type" value="Genomic_DNA"/>
</dbReference>
<dbReference type="GO" id="GO:0008757">
    <property type="term" value="F:S-adenosylmethionine-dependent methyltransferase activity"/>
    <property type="evidence" value="ECO:0007669"/>
    <property type="project" value="InterPro"/>
</dbReference>
<dbReference type="AlphaFoldDB" id="A0A7X3MKW5"/>
<protein>
    <submittedName>
        <fullName evidence="2">Methyltransferase domain-containing protein</fullName>
    </submittedName>
</protein>
<accession>A0A7X3MKW5</accession>